<evidence type="ECO:0000256" key="2">
    <source>
        <dbReference type="ARBA" id="ARBA00022490"/>
    </source>
</evidence>
<accession>Q6BI71</accession>
<dbReference type="RefSeq" id="XP_462100.2">
    <property type="nucleotide sequence ID" value="XM_462100.1"/>
</dbReference>
<dbReference type="GO" id="GO:0005737">
    <property type="term" value="C:cytoplasm"/>
    <property type="evidence" value="ECO:0007669"/>
    <property type="project" value="UniProtKB-SubCell"/>
</dbReference>
<feature type="region of interest" description="Disordered" evidence="4">
    <location>
        <begin position="1"/>
        <end position="58"/>
    </location>
</feature>
<keyword evidence="3" id="KW-0175">Coiled coil</keyword>
<dbReference type="VEuPathDB" id="FungiDB:DEHA2G12936g"/>
<feature type="coiled-coil region" evidence="3">
    <location>
        <begin position="747"/>
        <end position="841"/>
    </location>
</feature>
<dbReference type="InParanoid" id="Q6BI71"/>
<dbReference type="OrthoDB" id="10255522at2759"/>
<gene>
    <name evidence="6" type="ordered locus">DEHA2G12936g</name>
</gene>
<feature type="domain" description="Centrosomin N-terminal motif 1" evidence="5">
    <location>
        <begin position="123"/>
        <end position="191"/>
    </location>
</feature>
<dbReference type="KEGG" id="dha:DEHA2G12936g"/>
<dbReference type="OMA" id="EKCALEX"/>
<dbReference type="HOGENOM" id="CLU_291361_0_0_1"/>
<feature type="coiled-coil region" evidence="3">
    <location>
        <begin position="435"/>
        <end position="594"/>
    </location>
</feature>
<evidence type="ECO:0000313" key="7">
    <source>
        <dbReference type="Proteomes" id="UP000000599"/>
    </source>
</evidence>
<feature type="coiled-coil region" evidence="3">
    <location>
        <begin position="117"/>
        <end position="405"/>
    </location>
</feature>
<dbReference type="AlphaFoldDB" id="Q6BI71"/>
<dbReference type="Proteomes" id="UP000000599">
    <property type="component" value="Chromosome G"/>
</dbReference>
<evidence type="ECO:0000256" key="3">
    <source>
        <dbReference type="SAM" id="Coils"/>
    </source>
</evidence>
<dbReference type="GeneID" id="2905013"/>
<protein>
    <submittedName>
        <fullName evidence="6">DEHA2G12936p</fullName>
    </submittedName>
</protein>
<name>Q6BI71_DEBHA</name>
<organism evidence="6 7">
    <name type="scientific">Debaryomyces hansenii (strain ATCC 36239 / CBS 767 / BCRC 21394 / JCM 1990 / NBRC 0083 / IGC 2968)</name>
    <name type="common">Yeast</name>
    <name type="synonym">Torulaspora hansenii</name>
    <dbReference type="NCBI Taxonomy" id="284592"/>
    <lineage>
        <taxon>Eukaryota</taxon>
        <taxon>Fungi</taxon>
        <taxon>Dikarya</taxon>
        <taxon>Ascomycota</taxon>
        <taxon>Saccharomycotina</taxon>
        <taxon>Pichiomycetes</taxon>
        <taxon>Debaryomycetaceae</taxon>
        <taxon>Debaryomyces</taxon>
    </lineage>
</organism>
<dbReference type="EMBL" id="CR382139">
    <property type="protein sequence ID" value="CAG90586.2"/>
    <property type="molecule type" value="Genomic_DNA"/>
</dbReference>
<dbReference type="InterPro" id="IPR012943">
    <property type="entry name" value="Cnn_1N"/>
</dbReference>
<dbReference type="Pfam" id="PF07989">
    <property type="entry name" value="Cnn_1N"/>
    <property type="match status" value="1"/>
</dbReference>
<feature type="coiled-coil region" evidence="3">
    <location>
        <begin position="636"/>
        <end position="720"/>
    </location>
</feature>
<evidence type="ECO:0000313" key="6">
    <source>
        <dbReference type="EMBL" id="CAG90586.2"/>
    </source>
</evidence>
<evidence type="ECO:0000256" key="1">
    <source>
        <dbReference type="ARBA" id="ARBA00004496"/>
    </source>
</evidence>
<dbReference type="Gene3D" id="1.10.287.1490">
    <property type="match status" value="1"/>
</dbReference>
<sequence length="1016" mass="119560">MSLFSGKNLLGTPHRVSNGSNKNKLEFTPIGVSKSRNNGNIGGYDMSPPRSKSRSTYAARQPLNEHKINQSFNESSFDNTLDNFNTTIHSFSKPPISSKNTASSIPPKLYPERNHLLSNGMNSIKEQQSENHKLETENYNLKIKLATLTRFFDQTPEEQRELVTQNIDLKQQLMESARDIKQLKETITDLQYSSNKENAGFSAQSIEEVRSEYKQLLSDREAKLSEYERQIMSMQDEMASKSSNSHVSDELLDKLEYLQSDNQSLRRQIDSLKITISQLEHDNDAVGNNFDDIHEQLDNKNVQIRDLQTDLSNWKDKYEYLNSEYKGSTHSNNDNISQSKQEIMHLNSKIKDLEYKYMNAKNMLEQKDDDLNKMMSSVHDDKTIVDKLDRKVDSLTRELKEKDKEEYNLRSQIKALLDQRTSNKDNDYKFYESEIESLKLKETRVSEQNNKLRIEISELQDQLYQINTNSNSHDQRLKKLQEQKNELQDKLTYYENEYEILEKAFNNAELECDSLKSQQLKADEKIINLENENQLLSKQLKSNSSKSNNSALLELENFNRKQLETERRQLIEEVDSLKFDLKRVTNELEFTKNNKPVDFNNQYLDSEYQKLLMEKNKLQFTADDNEIKFRELDSKCRKLQTIIDDKESIIEDLEARVREVDRNNKLKFLVEDDEKTELLKAKSNNESKMRLLQLENENLQKEFETQINFYKNKLEILLQRQEEDIYNNNNHNKRNYENQSSSIVLLLEKQLEDSQALRNEISQKLSEQIATSDDFKWKYEKLQKDNEQLVELSNALDKNEKYVKLENSQLEMRMKTLTQELNNTTRHCSKLANKVKELKQREMINDKYKSDNNEWNKSHLTSKCRDLQVHNSYLQDKLDNINSRFASTHISSPSDNKKVKLLENELHYYKAKLYDINLRSNDLGVMYQFVMNAIKNSNRLIKNDIIKLTQCGIYPDYASMSLQKLQKGNKLSFKALSKFVLAMVRIRRRSEKAEQRKIRLFELKNEIETDKITLLV</sequence>
<keyword evidence="2" id="KW-0963">Cytoplasm</keyword>
<evidence type="ECO:0000259" key="5">
    <source>
        <dbReference type="Pfam" id="PF07989"/>
    </source>
</evidence>
<dbReference type="GO" id="GO:0005815">
    <property type="term" value="C:microtubule organizing center"/>
    <property type="evidence" value="ECO:0007669"/>
    <property type="project" value="InterPro"/>
</dbReference>
<comment type="subcellular location">
    <subcellularLocation>
        <location evidence="1">Cytoplasm</location>
    </subcellularLocation>
</comment>
<dbReference type="SUPFAM" id="SSF58100">
    <property type="entry name" value="Bacterial hemolysins"/>
    <property type="match status" value="1"/>
</dbReference>
<dbReference type="STRING" id="284592.Q6BI71"/>
<proteinExistence type="predicted"/>
<dbReference type="eggNOG" id="ENOG502QUTQ">
    <property type="taxonomic scope" value="Eukaryota"/>
</dbReference>
<evidence type="ECO:0000256" key="4">
    <source>
        <dbReference type="SAM" id="MobiDB-lite"/>
    </source>
</evidence>
<reference evidence="6 7" key="1">
    <citation type="journal article" date="2004" name="Nature">
        <title>Genome evolution in yeasts.</title>
        <authorList>
            <consortium name="Genolevures"/>
            <person name="Dujon B."/>
            <person name="Sherman D."/>
            <person name="Fischer G."/>
            <person name="Durrens P."/>
            <person name="Casaregola S."/>
            <person name="Lafontaine I."/>
            <person name="de Montigny J."/>
            <person name="Marck C."/>
            <person name="Neuveglise C."/>
            <person name="Talla E."/>
            <person name="Goffard N."/>
            <person name="Frangeul L."/>
            <person name="Aigle M."/>
            <person name="Anthouard V."/>
            <person name="Babour A."/>
            <person name="Barbe V."/>
            <person name="Barnay S."/>
            <person name="Blanchin S."/>
            <person name="Beckerich J.M."/>
            <person name="Beyne E."/>
            <person name="Bleykasten C."/>
            <person name="Boisrame A."/>
            <person name="Boyer J."/>
            <person name="Cattolico L."/>
            <person name="Confanioleri F."/>
            <person name="de Daruvar A."/>
            <person name="Despons L."/>
            <person name="Fabre E."/>
            <person name="Fairhead C."/>
            <person name="Ferry-Dumazet H."/>
            <person name="Groppi A."/>
            <person name="Hantraye F."/>
            <person name="Hennequin C."/>
            <person name="Jauniaux N."/>
            <person name="Joyet P."/>
            <person name="Kachouri R."/>
            <person name="Kerrest A."/>
            <person name="Koszul R."/>
            <person name="Lemaire M."/>
            <person name="Lesur I."/>
            <person name="Ma L."/>
            <person name="Muller H."/>
            <person name="Nicaud J.M."/>
            <person name="Nikolski M."/>
            <person name="Oztas S."/>
            <person name="Ozier-Kalogeropoulos O."/>
            <person name="Pellenz S."/>
            <person name="Potier S."/>
            <person name="Richard G.F."/>
            <person name="Straub M.L."/>
            <person name="Suleau A."/>
            <person name="Swennene D."/>
            <person name="Tekaia F."/>
            <person name="Wesolowski-Louvel M."/>
            <person name="Westhof E."/>
            <person name="Wirth B."/>
            <person name="Zeniou-Meyer M."/>
            <person name="Zivanovic I."/>
            <person name="Bolotin-Fukuhara M."/>
            <person name="Thierry A."/>
            <person name="Bouchier C."/>
            <person name="Caudron B."/>
            <person name="Scarpelli C."/>
            <person name="Gaillardin C."/>
            <person name="Weissenbach J."/>
            <person name="Wincker P."/>
            <person name="Souciet J.L."/>
        </authorList>
    </citation>
    <scope>NUCLEOTIDE SEQUENCE [LARGE SCALE GENOMIC DNA]</scope>
    <source>
        <strain evidence="7">ATCC 36239 / CBS 767 / BCRC 21394 / JCM 1990 / NBRC 0083 / IGC 2968</strain>
    </source>
</reference>
<keyword evidence="7" id="KW-1185">Reference proteome</keyword>